<feature type="region of interest" description="Disordered" evidence="1">
    <location>
        <begin position="80"/>
        <end position="108"/>
    </location>
</feature>
<proteinExistence type="predicted"/>
<protein>
    <submittedName>
        <fullName evidence="2">Uncharacterized protein</fullName>
    </submittedName>
</protein>
<dbReference type="RefSeq" id="WP_322185516.1">
    <property type="nucleotide sequence ID" value="NZ_JAXLPB010000001.1"/>
</dbReference>
<dbReference type="Proteomes" id="UP001294412">
    <property type="component" value="Unassembled WGS sequence"/>
</dbReference>
<dbReference type="EMBL" id="JAXLPB010000001">
    <property type="protein sequence ID" value="MDY8108067.1"/>
    <property type="molecule type" value="Genomic_DNA"/>
</dbReference>
<organism evidence="2 3">
    <name type="scientific">Fulvimarina uroteuthidis</name>
    <dbReference type="NCBI Taxonomy" id="3098149"/>
    <lineage>
        <taxon>Bacteria</taxon>
        <taxon>Pseudomonadati</taxon>
        <taxon>Pseudomonadota</taxon>
        <taxon>Alphaproteobacteria</taxon>
        <taxon>Hyphomicrobiales</taxon>
        <taxon>Aurantimonadaceae</taxon>
        <taxon>Fulvimarina</taxon>
    </lineage>
</organism>
<evidence type="ECO:0000313" key="3">
    <source>
        <dbReference type="Proteomes" id="UP001294412"/>
    </source>
</evidence>
<evidence type="ECO:0000313" key="2">
    <source>
        <dbReference type="EMBL" id="MDY8108067.1"/>
    </source>
</evidence>
<keyword evidence="3" id="KW-1185">Reference proteome</keyword>
<reference evidence="2 3" key="1">
    <citation type="submission" date="2023-12" db="EMBL/GenBank/DDBJ databases">
        <title>Description of Novel Strain Fulvimarina sp. 2208YS6-2-32 isolated from Uroteuthis (Photololigo) edulis.</title>
        <authorList>
            <person name="Park J.-S."/>
        </authorList>
    </citation>
    <scope>NUCLEOTIDE SEQUENCE [LARGE SCALE GENOMIC DNA]</scope>
    <source>
        <strain evidence="2 3">2208YS6-2-32</strain>
    </source>
</reference>
<comment type="caution">
    <text evidence="2">The sequence shown here is derived from an EMBL/GenBank/DDBJ whole genome shotgun (WGS) entry which is preliminary data.</text>
</comment>
<gene>
    <name evidence="2" type="ORF">U0C82_02750</name>
</gene>
<name>A0ABU5HY98_9HYPH</name>
<accession>A0ABU5HY98</accession>
<evidence type="ECO:0000256" key="1">
    <source>
        <dbReference type="SAM" id="MobiDB-lite"/>
    </source>
</evidence>
<sequence length="108" mass="11479">MAGYKQPFIPGATNAPQRVREAISVTPDDHRAPDIGIATGPILTTGGRAFASREGRLFAAPSNGRDLGLEYKAFRQVLGGLDPRNSDHRCRPRATAGARRAGQDPQAA</sequence>